<evidence type="ECO:0000313" key="9">
    <source>
        <dbReference type="Proteomes" id="UP001153076"/>
    </source>
</evidence>
<feature type="domain" description="TF-B3" evidence="7">
    <location>
        <begin position="325"/>
        <end position="400"/>
    </location>
</feature>
<proteinExistence type="predicted"/>
<dbReference type="PROSITE" id="PS50863">
    <property type="entry name" value="B3"/>
    <property type="match status" value="4"/>
</dbReference>
<protein>
    <recommendedName>
        <fullName evidence="7">TF-B3 domain-containing protein</fullName>
    </recommendedName>
</protein>
<gene>
    <name evidence="8" type="ORF">Cgig2_032465</name>
</gene>
<organism evidence="8 9">
    <name type="scientific">Carnegiea gigantea</name>
    <dbReference type="NCBI Taxonomy" id="171969"/>
    <lineage>
        <taxon>Eukaryota</taxon>
        <taxon>Viridiplantae</taxon>
        <taxon>Streptophyta</taxon>
        <taxon>Embryophyta</taxon>
        <taxon>Tracheophyta</taxon>
        <taxon>Spermatophyta</taxon>
        <taxon>Magnoliopsida</taxon>
        <taxon>eudicotyledons</taxon>
        <taxon>Gunneridae</taxon>
        <taxon>Pentapetalae</taxon>
        <taxon>Caryophyllales</taxon>
        <taxon>Cactineae</taxon>
        <taxon>Cactaceae</taxon>
        <taxon>Cactoideae</taxon>
        <taxon>Echinocereeae</taxon>
        <taxon>Carnegiea</taxon>
    </lineage>
</organism>
<dbReference type="InterPro" id="IPR015300">
    <property type="entry name" value="DNA-bd_pseudobarrel_sf"/>
</dbReference>
<feature type="domain" description="TF-B3" evidence="7">
    <location>
        <begin position="47"/>
        <end position="126"/>
    </location>
</feature>
<keyword evidence="2" id="KW-0805">Transcription regulation</keyword>
<dbReference type="Gene3D" id="2.40.330.10">
    <property type="entry name" value="DNA-binding pseudobarrel domain"/>
    <property type="match status" value="5"/>
</dbReference>
<comment type="caution">
    <text evidence="8">The sequence shown here is derived from an EMBL/GenBank/DDBJ whole genome shotgun (WGS) entry which is preliminary data.</text>
</comment>
<evidence type="ECO:0000256" key="4">
    <source>
        <dbReference type="ARBA" id="ARBA00023163"/>
    </source>
</evidence>
<evidence type="ECO:0000256" key="1">
    <source>
        <dbReference type="ARBA" id="ARBA00004123"/>
    </source>
</evidence>
<dbReference type="Pfam" id="PF02362">
    <property type="entry name" value="B3"/>
    <property type="match status" value="4"/>
</dbReference>
<dbReference type="CDD" id="cd10017">
    <property type="entry name" value="B3_DNA"/>
    <property type="match status" value="5"/>
</dbReference>
<dbReference type="EMBL" id="JAKOGI010000012">
    <property type="protein sequence ID" value="KAJ8450840.1"/>
    <property type="molecule type" value="Genomic_DNA"/>
</dbReference>
<feature type="region of interest" description="Disordered" evidence="6">
    <location>
        <begin position="139"/>
        <end position="167"/>
    </location>
</feature>
<dbReference type="SUPFAM" id="SSF101936">
    <property type="entry name" value="DNA-binding pseudobarrel domain"/>
    <property type="match status" value="5"/>
</dbReference>
<dbReference type="InterPro" id="IPR050655">
    <property type="entry name" value="Plant_B3_domain"/>
</dbReference>
<dbReference type="OrthoDB" id="623918at2759"/>
<feature type="domain" description="TF-B3" evidence="7">
    <location>
        <begin position="541"/>
        <end position="617"/>
    </location>
</feature>
<feature type="compositionally biased region" description="Low complexity" evidence="6">
    <location>
        <begin position="712"/>
        <end position="726"/>
    </location>
</feature>
<evidence type="ECO:0000259" key="7">
    <source>
        <dbReference type="PROSITE" id="PS50863"/>
    </source>
</evidence>
<evidence type="ECO:0000256" key="3">
    <source>
        <dbReference type="ARBA" id="ARBA00023125"/>
    </source>
</evidence>
<evidence type="ECO:0000256" key="5">
    <source>
        <dbReference type="ARBA" id="ARBA00023242"/>
    </source>
</evidence>
<keyword evidence="4" id="KW-0804">Transcription</keyword>
<keyword evidence="3" id="KW-0238">DNA-binding</keyword>
<dbReference type="GO" id="GO:0005634">
    <property type="term" value="C:nucleus"/>
    <property type="evidence" value="ECO:0007669"/>
    <property type="project" value="UniProtKB-SubCell"/>
</dbReference>
<dbReference type="InterPro" id="IPR003340">
    <property type="entry name" value="B3_DNA-bd"/>
</dbReference>
<comment type="subcellular location">
    <subcellularLocation>
        <location evidence="1">Nucleus</location>
    </subcellularLocation>
</comment>
<dbReference type="PANTHER" id="PTHR31920">
    <property type="entry name" value="B3 DOMAIN-CONTAINING"/>
    <property type="match status" value="1"/>
</dbReference>
<feature type="compositionally biased region" description="Basic and acidic residues" evidence="6">
    <location>
        <begin position="142"/>
        <end position="163"/>
    </location>
</feature>
<evidence type="ECO:0000256" key="2">
    <source>
        <dbReference type="ARBA" id="ARBA00023015"/>
    </source>
</evidence>
<dbReference type="AlphaFoldDB" id="A0A9Q1QSM8"/>
<dbReference type="SMART" id="SM01019">
    <property type="entry name" value="B3"/>
    <property type="match status" value="4"/>
</dbReference>
<feature type="region of interest" description="Disordered" evidence="6">
    <location>
        <begin position="673"/>
        <end position="726"/>
    </location>
</feature>
<keyword evidence="5" id="KW-0539">Nucleus</keyword>
<accession>A0A9Q1QSM8</accession>
<reference evidence="8" key="1">
    <citation type="submission" date="2022-04" db="EMBL/GenBank/DDBJ databases">
        <title>Carnegiea gigantea Genome sequencing and assembly v2.</title>
        <authorList>
            <person name="Copetti D."/>
            <person name="Sanderson M.J."/>
            <person name="Burquez A."/>
            <person name="Wojciechowski M.F."/>
        </authorList>
    </citation>
    <scope>NUCLEOTIDE SEQUENCE</scope>
    <source>
        <strain evidence="8">SGP5-SGP5p</strain>
        <tissue evidence="8">Aerial part</tissue>
    </source>
</reference>
<sequence>MSIVYDYELYTMQVRIAYTSIIHFTCDQYVLRSFLGQHVPGKLRKFVKLQAKDGREWNLRYHYANHSTRLLGARWADFRQDYKLDIGDTYMLQLEFVEYYSIGFAYFLLFEYEGNSKFEVHIFDTTACEISYLYNARSSPQDQKESSDDHRSQERFLQKKPHVDSSISVETSEVIKLESEDKISLHKHDEQMHDYNIDDVSSGFSDSSLATDDKELDLYEESEHGTDANCVKRGNQSVAEDLWSKHKEALALAGLAKPKTPLILHYCHQGTTSAENTLCVRYTAGGGRYNLGSGWIVFARNNNLKAGDVCVFQLVDANNYILKGIPEKFARNFSSEHSVAELSVPTGLVWKVAISRNKNKLYFTQGWKEFMHHNDIRLGYFLEFECRGNCNFRVRIFDLSCCEIDYPISTPSCPALSDNAIQHPTEEEPMQVKEEEDEEKMFETKCGSPSFTITIRKNHCSKNELAAACGVLGVRDEGEECQSVHMDRKASCFPPMQEELVVLRYFSGEITTTLRRYEELSAKDYIGLGTHEASMGVGERIPGMFARTYADELSTAVILTAPTQESWKVALVKKDNKLWFRNGWEDFVEYYSIGFAYFLQFIYEGNSKFEVHIFDKTACEICYLYNACNSPQDQKEPCNNHQSQQRFLRKKQHVDNETGVETSDAIKLEIEDEPSSPEHDEQAHDDDGDDFTSGFSGSSLASDDEKADQYDGNGHNAEANGANQGNQNEDRVWLKHEEALALVGFSKPQNPFFVAVIKERHLKRTCFVYVPAHFARANLWHRTGKFVELEASNGSRWSVRCNKACRTCNFGAGWIHFAWDNNVKAGDVCVFELVDAENYILKVHVFKQSQIQSKLLN</sequence>
<dbReference type="GO" id="GO:0003677">
    <property type="term" value="F:DNA binding"/>
    <property type="evidence" value="ECO:0007669"/>
    <property type="project" value="UniProtKB-KW"/>
</dbReference>
<evidence type="ECO:0000313" key="8">
    <source>
        <dbReference type="EMBL" id="KAJ8450840.1"/>
    </source>
</evidence>
<evidence type="ECO:0000256" key="6">
    <source>
        <dbReference type="SAM" id="MobiDB-lite"/>
    </source>
</evidence>
<feature type="domain" description="TF-B3" evidence="7">
    <location>
        <begin position="753"/>
        <end position="849"/>
    </location>
</feature>
<dbReference type="Proteomes" id="UP001153076">
    <property type="component" value="Unassembled WGS sequence"/>
</dbReference>
<name>A0A9Q1QSM8_9CARY</name>
<keyword evidence="9" id="KW-1185">Reference proteome</keyword>
<dbReference type="PANTHER" id="PTHR31920:SF129">
    <property type="entry name" value="B3 DOMAIN-CONTAINING TRANSCRIPTION FACTOR VRN1-LIKE"/>
    <property type="match status" value="1"/>
</dbReference>